<sequence length="739" mass="82258">MSRNLWDDWNENDANFGMKFDMFTDEISTASTASSTASPNPSMHVSSLNSVGYEQQQNASPNTMHAHGHVSPATPTMEEQQKPRANVQRSLSEDIVNMLDENNEASFSKHMETDQRGSAHSPMHNMMFNPQNVMGFQQQQQQQQQQALPNHMQQFQQQQMHMQMQQQQYQQQQQFQQTTGPNNSNWMNNFGGGTQTSATTNAPASGKPSNPSAHRQLPNLTNPSTLEIAVAEGTASLVAKCPVSRPSATPTTSSSLSSDASSGPQHTTISKENPGAQIDASGGPNKANSADAPPSNTDANMNDPSQQANAFGQQGMMMNPFLMYSMMGAQGMNMMGMPMQMPMGMNGMNTGNGMNGTGNGTSNMNGMNGMNGMPLPMQMQLQLQLQMQMAQMAQMNGMGMNGMQMPMGLPGMPMGMNMQMPMNMNMQQPVNPQSGQASDVEMTPAFPMGAPPTGGQALKPARALQPKGARGGPGFVSIARKPEEPEVSSILKSLMNEEAKKKEKKLERNRDSARESRKKQQTYVETLENGIKRLQINRDLVRSYRWGVSGPGFGPLPCPNSPQMFDWKNRVEVVTGRTEAFSSIQNPANFQALMRLNRQRRTLAMQHEERERAVWKCFVFVGRQLAFMRTRVLQVQMLRTFSQNPLAMELDAELKLSADQKLQLQCHAQQMFNEQVVELTKLFKIFFALRNEALRLNILSPTLERYFRDVCSFDQLQKLLQWTETHRTVIETDLPLDEV</sequence>
<dbReference type="GO" id="GO:0003700">
    <property type="term" value="F:DNA-binding transcription factor activity"/>
    <property type="evidence" value="ECO:0007669"/>
    <property type="project" value="InterPro"/>
</dbReference>
<feature type="compositionally biased region" description="Polar residues" evidence="1">
    <location>
        <begin position="195"/>
        <end position="219"/>
    </location>
</feature>
<feature type="domain" description="BZIP" evidence="2">
    <location>
        <begin position="504"/>
        <end position="519"/>
    </location>
</feature>
<feature type="region of interest" description="Disordered" evidence="1">
    <location>
        <begin position="242"/>
        <end position="308"/>
    </location>
</feature>
<proteinExistence type="predicted"/>
<gene>
    <name evidence="3" type="ORF">P3T76_004988</name>
</gene>
<evidence type="ECO:0000259" key="2">
    <source>
        <dbReference type="PROSITE" id="PS00036"/>
    </source>
</evidence>
<dbReference type="SUPFAM" id="SSF57959">
    <property type="entry name" value="Leucine zipper domain"/>
    <property type="match status" value="1"/>
</dbReference>
<dbReference type="Proteomes" id="UP001259832">
    <property type="component" value="Unassembled WGS sequence"/>
</dbReference>
<feature type="compositionally biased region" description="Polar residues" evidence="1">
    <location>
        <begin position="178"/>
        <end position="188"/>
    </location>
</feature>
<dbReference type="InterPro" id="IPR004827">
    <property type="entry name" value="bZIP"/>
</dbReference>
<name>A0AAD9GRP3_9STRA</name>
<comment type="caution">
    <text evidence="3">The sequence shown here is derived from an EMBL/GenBank/DDBJ whole genome shotgun (WGS) entry which is preliminary data.</text>
</comment>
<dbReference type="Gene3D" id="1.20.5.170">
    <property type="match status" value="1"/>
</dbReference>
<feature type="compositionally biased region" description="Polar residues" evidence="1">
    <location>
        <begin position="53"/>
        <end position="63"/>
    </location>
</feature>
<feature type="region of interest" description="Disordered" evidence="1">
    <location>
        <begin position="135"/>
        <end position="219"/>
    </location>
</feature>
<feature type="compositionally biased region" description="Low complexity" evidence="1">
    <location>
        <begin position="244"/>
        <end position="262"/>
    </location>
</feature>
<feature type="compositionally biased region" description="Low complexity" evidence="1">
    <location>
        <begin position="137"/>
        <end position="177"/>
    </location>
</feature>
<dbReference type="CDD" id="cd14811">
    <property type="entry name" value="bZIP_u2"/>
    <property type="match status" value="1"/>
</dbReference>
<feature type="region of interest" description="Disordered" evidence="1">
    <location>
        <begin position="53"/>
        <end position="88"/>
    </location>
</feature>
<dbReference type="InterPro" id="IPR046347">
    <property type="entry name" value="bZIP_sf"/>
</dbReference>
<organism evidence="3 4">
    <name type="scientific">Phytophthora citrophthora</name>
    <dbReference type="NCBI Taxonomy" id="4793"/>
    <lineage>
        <taxon>Eukaryota</taxon>
        <taxon>Sar</taxon>
        <taxon>Stramenopiles</taxon>
        <taxon>Oomycota</taxon>
        <taxon>Peronosporomycetes</taxon>
        <taxon>Peronosporales</taxon>
        <taxon>Peronosporaceae</taxon>
        <taxon>Phytophthora</taxon>
    </lineage>
</organism>
<dbReference type="EMBL" id="JASMQC010000007">
    <property type="protein sequence ID" value="KAK1943592.1"/>
    <property type="molecule type" value="Genomic_DNA"/>
</dbReference>
<evidence type="ECO:0000256" key="1">
    <source>
        <dbReference type="SAM" id="MobiDB-lite"/>
    </source>
</evidence>
<accession>A0AAD9GRP3</accession>
<keyword evidence="4" id="KW-1185">Reference proteome</keyword>
<dbReference type="Pfam" id="PF00170">
    <property type="entry name" value="bZIP_1"/>
    <property type="match status" value="1"/>
</dbReference>
<evidence type="ECO:0000313" key="3">
    <source>
        <dbReference type="EMBL" id="KAK1943592.1"/>
    </source>
</evidence>
<feature type="region of interest" description="Disordered" evidence="1">
    <location>
        <begin position="498"/>
        <end position="521"/>
    </location>
</feature>
<feature type="compositionally biased region" description="Polar residues" evidence="1">
    <location>
        <begin position="294"/>
        <end position="308"/>
    </location>
</feature>
<feature type="compositionally biased region" description="Basic and acidic residues" evidence="1">
    <location>
        <begin position="498"/>
        <end position="515"/>
    </location>
</feature>
<reference evidence="3" key="1">
    <citation type="submission" date="2023-08" db="EMBL/GenBank/DDBJ databases">
        <title>Reference Genome Resource for the Citrus Pathogen Phytophthora citrophthora.</title>
        <authorList>
            <person name="Moller H."/>
            <person name="Coetzee B."/>
            <person name="Rose L.J."/>
            <person name="Van Niekerk J.M."/>
        </authorList>
    </citation>
    <scope>NUCLEOTIDE SEQUENCE</scope>
    <source>
        <strain evidence="3">STE-U-9442</strain>
    </source>
</reference>
<protein>
    <recommendedName>
        <fullName evidence="2">BZIP domain-containing protein</fullName>
    </recommendedName>
</protein>
<dbReference type="AlphaFoldDB" id="A0AAD9GRP3"/>
<evidence type="ECO:0000313" key="4">
    <source>
        <dbReference type="Proteomes" id="UP001259832"/>
    </source>
</evidence>
<dbReference type="PROSITE" id="PS00036">
    <property type="entry name" value="BZIP_BASIC"/>
    <property type="match status" value="1"/>
</dbReference>